<dbReference type="InterPro" id="IPR001387">
    <property type="entry name" value="Cro/C1-type_HTH"/>
</dbReference>
<keyword evidence="1" id="KW-0802">TPR repeat</keyword>
<organism evidence="3 4">
    <name type="scientific">Promicromonospora aerolata</name>
    <dbReference type="NCBI Taxonomy" id="195749"/>
    <lineage>
        <taxon>Bacteria</taxon>
        <taxon>Bacillati</taxon>
        <taxon>Actinomycetota</taxon>
        <taxon>Actinomycetes</taxon>
        <taxon>Micrococcales</taxon>
        <taxon>Promicromonosporaceae</taxon>
        <taxon>Promicromonospora</taxon>
    </lineage>
</organism>
<dbReference type="PROSITE" id="PS50005">
    <property type="entry name" value="TPR"/>
    <property type="match status" value="1"/>
</dbReference>
<protein>
    <submittedName>
        <fullName evidence="3">Helix-turn-helix domain-containing protein</fullName>
    </submittedName>
</protein>
<evidence type="ECO:0000259" key="2">
    <source>
        <dbReference type="PROSITE" id="PS50943"/>
    </source>
</evidence>
<dbReference type="RefSeq" id="WP_377179112.1">
    <property type="nucleotide sequence ID" value="NZ_JBHUHF010000001.1"/>
</dbReference>
<evidence type="ECO:0000313" key="4">
    <source>
        <dbReference type="Proteomes" id="UP001597338"/>
    </source>
</evidence>
<proteinExistence type="predicted"/>
<evidence type="ECO:0000313" key="3">
    <source>
        <dbReference type="EMBL" id="MFD2024033.1"/>
    </source>
</evidence>
<evidence type="ECO:0000256" key="1">
    <source>
        <dbReference type="PROSITE-ProRule" id="PRU00339"/>
    </source>
</evidence>
<dbReference type="SUPFAM" id="SSF47413">
    <property type="entry name" value="lambda repressor-like DNA-binding domains"/>
    <property type="match status" value="1"/>
</dbReference>
<comment type="caution">
    <text evidence="3">The sequence shown here is derived from an EMBL/GenBank/DDBJ whole genome shotgun (WGS) entry which is preliminary data.</text>
</comment>
<gene>
    <name evidence="3" type="ORF">ACFSL2_00760</name>
</gene>
<feature type="domain" description="HTH cro/C1-type" evidence="2">
    <location>
        <begin position="79"/>
        <end position="103"/>
    </location>
</feature>
<feature type="repeat" description="TPR" evidence="1">
    <location>
        <begin position="396"/>
        <end position="429"/>
    </location>
</feature>
<accession>A0ABW4V1B7</accession>
<dbReference type="Gene3D" id="1.25.40.10">
    <property type="entry name" value="Tetratricopeptide repeat domain"/>
    <property type="match status" value="1"/>
</dbReference>
<dbReference type="InterPro" id="IPR010982">
    <property type="entry name" value="Lambda_DNA-bd_dom_sf"/>
</dbReference>
<dbReference type="Gene3D" id="1.10.260.40">
    <property type="entry name" value="lambda repressor-like DNA-binding domains"/>
    <property type="match status" value="1"/>
</dbReference>
<name>A0ABW4V1B7_9MICO</name>
<sequence length="508" mass="54614">MVNRANAARRFRAELLAKGHSVREVANEIGQRLNERPRLAWRRAMGWSQSELVEQYKARNPGSRLSVSRVSEYEQWPYNGTRPPSLKYLIDLAHTFGCTVADLVDNADLAKFTPAEREHLAAAQGIPTIQAGADTTARPGKSAGRAISVLTVPWTTAGGLSLLSSAPGGEQVDGREFLTLSAGAAVGVAHDWLTIEAPQVASAAGGGRIDGGLAASLEQRLPALRRIDHTLGGLRARPLVDAELRLVNDILTNSTYSNAVGRRLFAVAAELCRIAGWASCDAGQHGTAERYWTAGIRAAHLAGDRGIGANILKSLSLQRAEAGQHAQAIALAEAAREGVRGTDERVLAMLTARQARTHASRGDISEAERLLARADTHMGRVHEDGTPSWAAYFDDAEFHAQTASCYLLLGKYRTSDAMLERALALQPDERSRDRATYTIWRAEGALHMGDVEGACAHVSSAIPDLKGAVSPRNRKRLANLHGHLRPHAQLGVVRDLDAQLADLLQAAA</sequence>
<dbReference type="Proteomes" id="UP001597338">
    <property type="component" value="Unassembled WGS sequence"/>
</dbReference>
<dbReference type="PROSITE" id="PS50943">
    <property type="entry name" value="HTH_CROC1"/>
    <property type="match status" value="1"/>
</dbReference>
<dbReference type="CDD" id="cd00093">
    <property type="entry name" value="HTH_XRE"/>
    <property type="match status" value="1"/>
</dbReference>
<keyword evidence="4" id="KW-1185">Reference proteome</keyword>
<reference evidence="4" key="1">
    <citation type="journal article" date="2019" name="Int. J. Syst. Evol. Microbiol.">
        <title>The Global Catalogue of Microorganisms (GCM) 10K type strain sequencing project: providing services to taxonomists for standard genome sequencing and annotation.</title>
        <authorList>
            <consortium name="The Broad Institute Genomics Platform"/>
            <consortium name="The Broad Institute Genome Sequencing Center for Infectious Disease"/>
            <person name="Wu L."/>
            <person name="Ma J."/>
        </authorList>
    </citation>
    <scope>NUCLEOTIDE SEQUENCE [LARGE SCALE GENOMIC DNA]</scope>
    <source>
        <strain evidence="4">CCM 7043</strain>
    </source>
</reference>
<dbReference type="InterPro" id="IPR019734">
    <property type="entry name" value="TPR_rpt"/>
</dbReference>
<dbReference type="EMBL" id="JBHUHF010000001">
    <property type="protein sequence ID" value="MFD2024033.1"/>
    <property type="molecule type" value="Genomic_DNA"/>
</dbReference>
<dbReference type="InterPro" id="IPR011990">
    <property type="entry name" value="TPR-like_helical_dom_sf"/>
</dbReference>
<dbReference type="SUPFAM" id="SSF48452">
    <property type="entry name" value="TPR-like"/>
    <property type="match status" value="1"/>
</dbReference>